<organism evidence="5 6">
    <name type="scientific">Erythroxylum novogranatense</name>
    <dbReference type="NCBI Taxonomy" id="1862640"/>
    <lineage>
        <taxon>Eukaryota</taxon>
        <taxon>Viridiplantae</taxon>
        <taxon>Streptophyta</taxon>
        <taxon>Embryophyta</taxon>
        <taxon>Tracheophyta</taxon>
        <taxon>Spermatophyta</taxon>
        <taxon>Magnoliopsida</taxon>
        <taxon>eudicotyledons</taxon>
        <taxon>Gunneridae</taxon>
        <taxon>Pentapetalae</taxon>
        <taxon>rosids</taxon>
        <taxon>fabids</taxon>
        <taxon>Malpighiales</taxon>
        <taxon>Erythroxylaceae</taxon>
        <taxon>Erythroxylum</taxon>
    </lineage>
</organism>
<dbReference type="FunFam" id="1.25.40.10:FF:000454">
    <property type="entry name" value="Pentatricopeptide repeat-containing protein At3g47530"/>
    <property type="match status" value="1"/>
</dbReference>
<dbReference type="NCBIfam" id="TIGR00756">
    <property type="entry name" value="PPR"/>
    <property type="match status" value="3"/>
</dbReference>
<accession>A0AAV8SN02</accession>
<dbReference type="PANTHER" id="PTHR47926:SF469">
    <property type="entry name" value="DYW DOMAIN-CONTAINING PROTEIN"/>
    <property type="match status" value="1"/>
</dbReference>
<proteinExistence type="inferred from homology"/>
<keyword evidence="2" id="KW-0677">Repeat</keyword>
<evidence type="ECO:0000313" key="6">
    <source>
        <dbReference type="Proteomes" id="UP001159364"/>
    </source>
</evidence>
<feature type="repeat" description="PPR" evidence="3">
    <location>
        <begin position="317"/>
        <end position="351"/>
    </location>
</feature>
<dbReference type="Gene3D" id="1.25.40.10">
    <property type="entry name" value="Tetratricopeptide repeat domain"/>
    <property type="match status" value="3"/>
</dbReference>
<dbReference type="InterPro" id="IPR046960">
    <property type="entry name" value="PPR_At4g14850-like_plant"/>
</dbReference>
<protein>
    <recommendedName>
        <fullName evidence="4">DYW domain-containing protein</fullName>
    </recommendedName>
</protein>
<comment type="caution">
    <text evidence="5">The sequence shown here is derived from an EMBL/GenBank/DDBJ whole genome shotgun (WGS) entry which is preliminary data.</text>
</comment>
<dbReference type="PANTHER" id="PTHR47926">
    <property type="entry name" value="PENTATRICOPEPTIDE REPEAT-CONTAINING PROTEIN"/>
    <property type="match status" value="1"/>
</dbReference>
<dbReference type="InterPro" id="IPR032867">
    <property type="entry name" value="DYW_dom"/>
</dbReference>
<dbReference type="FunFam" id="1.25.40.10:FF:000031">
    <property type="entry name" value="Pentatricopeptide repeat-containing protein mitochondrial"/>
    <property type="match status" value="1"/>
</dbReference>
<dbReference type="InterPro" id="IPR011990">
    <property type="entry name" value="TPR-like_helical_dom_sf"/>
</dbReference>
<dbReference type="PROSITE" id="PS51375">
    <property type="entry name" value="PPR"/>
    <property type="match status" value="2"/>
</dbReference>
<evidence type="ECO:0000256" key="3">
    <source>
        <dbReference type="PROSITE-ProRule" id="PRU00708"/>
    </source>
</evidence>
<dbReference type="GO" id="GO:0009451">
    <property type="term" value="P:RNA modification"/>
    <property type="evidence" value="ECO:0007669"/>
    <property type="project" value="InterPro"/>
</dbReference>
<keyword evidence="6" id="KW-1185">Reference proteome</keyword>
<dbReference type="GO" id="GO:0003723">
    <property type="term" value="F:RNA binding"/>
    <property type="evidence" value="ECO:0007669"/>
    <property type="project" value="InterPro"/>
</dbReference>
<name>A0AAV8SN02_9ROSI</name>
<dbReference type="InterPro" id="IPR046848">
    <property type="entry name" value="E_motif"/>
</dbReference>
<dbReference type="AlphaFoldDB" id="A0AAV8SN02"/>
<dbReference type="Pfam" id="PF13041">
    <property type="entry name" value="PPR_2"/>
    <property type="match status" value="2"/>
</dbReference>
<dbReference type="Proteomes" id="UP001159364">
    <property type="component" value="Linkage Group LG10"/>
</dbReference>
<comment type="similarity">
    <text evidence="1">Belongs to the PPR family. PCMP-H subfamily.</text>
</comment>
<dbReference type="InterPro" id="IPR002885">
    <property type="entry name" value="PPR_rpt"/>
</dbReference>
<reference evidence="5 6" key="1">
    <citation type="submission" date="2021-09" db="EMBL/GenBank/DDBJ databases">
        <title>Genomic insights and catalytic innovation underlie evolution of tropane alkaloids biosynthesis.</title>
        <authorList>
            <person name="Wang Y.-J."/>
            <person name="Tian T."/>
            <person name="Huang J.-P."/>
            <person name="Huang S.-X."/>
        </authorList>
    </citation>
    <scope>NUCLEOTIDE SEQUENCE [LARGE SCALE GENOMIC DNA]</scope>
    <source>
        <strain evidence="5">KIB-2018</strain>
        <tissue evidence="5">Leaf</tissue>
    </source>
</reference>
<evidence type="ECO:0000256" key="1">
    <source>
        <dbReference type="ARBA" id="ARBA00006643"/>
    </source>
</evidence>
<dbReference type="Pfam" id="PF20431">
    <property type="entry name" value="E_motif"/>
    <property type="match status" value="1"/>
</dbReference>
<evidence type="ECO:0000256" key="2">
    <source>
        <dbReference type="ARBA" id="ARBA00022737"/>
    </source>
</evidence>
<feature type="repeat" description="PPR" evidence="3">
    <location>
        <begin position="214"/>
        <end position="248"/>
    </location>
</feature>
<evidence type="ECO:0000313" key="5">
    <source>
        <dbReference type="EMBL" id="KAJ8753344.1"/>
    </source>
</evidence>
<dbReference type="EMBL" id="JAIWQS010000010">
    <property type="protein sequence ID" value="KAJ8753344.1"/>
    <property type="molecule type" value="Genomic_DNA"/>
</dbReference>
<dbReference type="Pfam" id="PF01535">
    <property type="entry name" value="PPR"/>
    <property type="match status" value="1"/>
</dbReference>
<dbReference type="GO" id="GO:0008270">
    <property type="term" value="F:zinc ion binding"/>
    <property type="evidence" value="ECO:0007669"/>
    <property type="project" value="InterPro"/>
</dbReference>
<feature type="domain" description="DYW" evidence="4">
    <location>
        <begin position="532"/>
        <end position="624"/>
    </location>
</feature>
<gene>
    <name evidence="5" type="ORF">K2173_019743</name>
</gene>
<evidence type="ECO:0000259" key="4">
    <source>
        <dbReference type="Pfam" id="PF14432"/>
    </source>
</evidence>
<sequence>MIQISHHLKSSRTFVNHHSQLSVSRILLTEKPDCQEIADEPISGFKLRTQHLISLIKSSIQRSHFLQIHAHLLRTSLLQDPTISLPFLSRIALSPIRDVIHSRQIFSQILTPTTFHYDTMIKAYSGSNTPINGFYLYQDLRRRGLRANSLTLSFVLKCFVRVSSLMGGLQVHARILEDGHQSDSLLLTELMELFSVCKQGDEACKMFDEIPRRDTVAWNVLISSYIRNHRTRDVLGLFDGMVRSQFGCQPDDVTCLLLLQACANLGALEFGEKVHGYIEERGYGGAVNLCNSLIAMYSRCGCLDKAYGVFKDIHGRNVVTWSAMISGFAMNGYGREAIELFEEMQRRHVFPADQTFTGVLSACSHSGLVDQGMILFERMRKDFGVSPNVHHYGCMVDLLGRAGQLEQAYQLIMSMEVKQDSKIWRTLLGACRIHRHVTLGECVIGHLVELKAQEAGDYILLLNIYSSVGDWEKVAELRKFMKEKGIQTAPGSSSIVLEGEVHEFAVDDVSHPRKDEIYRMLDEINHQLKIAGYVADITSELHNLGPEEKQYVLSYHSEKLAIAFGVLTTPPGTTIRIAKNLRICIDCHNFAKMLSGVYNREVIIRDRTRFHHFREGYCSCNDYW</sequence>
<dbReference type="Pfam" id="PF14432">
    <property type="entry name" value="DYW_deaminase"/>
    <property type="match status" value="1"/>
</dbReference>